<sequence>MSRLFLLGALLLLTGCWTSGPWYTSSDNRPAIPDGRYRLMAAEMPGEGDVLTIRRRPDGATAIEGGDQALSAIMLPLGKAPHRHILQLQREDGVARGALYMLLDTDKGRYRLALLPCSGPWAKAAEASGGSIVRDPQSAATCTFATQKALLAALTAISKNARFDFDLIPEAP</sequence>
<dbReference type="OrthoDB" id="7594739at2"/>
<dbReference type="RefSeq" id="WP_127745217.1">
    <property type="nucleotide sequence ID" value="NZ_SACN01000002.1"/>
</dbReference>
<keyword evidence="2" id="KW-1185">Reference proteome</keyword>
<reference evidence="1 2" key="1">
    <citation type="submission" date="2019-01" db="EMBL/GenBank/DDBJ databases">
        <authorList>
            <person name="Chen W.-M."/>
        </authorList>
    </citation>
    <scope>NUCLEOTIDE SEQUENCE [LARGE SCALE GENOMIC DNA]</scope>
    <source>
        <strain evidence="1 2">CCP-7</strain>
    </source>
</reference>
<protein>
    <recommendedName>
        <fullName evidence="3">Lipoprotein</fullName>
    </recommendedName>
</protein>
<dbReference type="Proteomes" id="UP000282971">
    <property type="component" value="Unassembled WGS sequence"/>
</dbReference>
<accession>A0A437M0T3</accession>
<name>A0A437M0T3_9SPHN</name>
<dbReference type="EMBL" id="SACN01000002">
    <property type="protein sequence ID" value="RVT91203.1"/>
    <property type="molecule type" value="Genomic_DNA"/>
</dbReference>
<evidence type="ECO:0000313" key="1">
    <source>
        <dbReference type="EMBL" id="RVT91203.1"/>
    </source>
</evidence>
<evidence type="ECO:0000313" key="2">
    <source>
        <dbReference type="Proteomes" id="UP000282971"/>
    </source>
</evidence>
<proteinExistence type="predicted"/>
<organism evidence="1 2">
    <name type="scientific">Sphingomonas crocodyli</name>
    <dbReference type="NCBI Taxonomy" id="1979270"/>
    <lineage>
        <taxon>Bacteria</taxon>
        <taxon>Pseudomonadati</taxon>
        <taxon>Pseudomonadota</taxon>
        <taxon>Alphaproteobacteria</taxon>
        <taxon>Sphingomonadales</taxon>
        <taxon>Sphingomonadaceae</taxon>
        <taxon>Sphingomonas</taxon>
    </lineage>
</organism>
<gene>
    <name evidence="1" type="ORF">EOD43_16965</name>
</gene>
<comment type="caution">
    <text evidence="1">The sequence shown here is derived from an EMBL/GenBank/DDBJ whole genome shotgun (WGS) entry which is preliminary data.</text>
</comment>
<evidence type="ECO:0008006" key="3">
    <source>
        <dbReference type="Google" id="ProtNLM"/>
    </source>
</evidence>
<dbReference type="PROSITE" id="PS51257">
    <property type="entry name" value="PROKAR_LIPOPROTEIN"/>
    <property type="match status" value="1"/>
</dbReference>
<dbReference type="AlphaFoldDB" id="A0A437M0T3"/>